<keyword evidence="2" id="KW-1185">Reference proteome</keyword>
<dbReference type="RefSeq" id="WP_165878418.1">
    <property type="nucleotide sequence ID" value="NZ_SMAL01000001.1"/>
</dbReference>
<evidence type="ECO:0000313" key="1">
    <source>
        <dbReference type="EMBL" id="TCT17001.1"/>
    </source>
</evidence>
<dbReference type="Proteomes" id="UP000294902">
    <property type="component" value="Unassembled WGS sequence"/>
</dbReference>
<proteinExistence type="predicted"/>
<comment type="caution">
    <text evidence="1">The sequence shown here is derived from an EMBL/GenBank/DDBJ whole genome shotgun (WGS) entry which is preliminary data.</text>
</comment>
<name>A0A4R3MP49_9FIRM</name>
<reference evidence="1 2" key="1">
    <citation type="submission" date="2019-03" db="EMBL/GenBank/DDBJ databases">
        <title>Genomic Encyclopedia of Type Strains, Phase IV (KMG-IV): sequencing the most valuable type-strain genomes for metagenomic binning, comparative biology and taxonomic classification.</title>
        <authorList>
            <person name="Goeker M."/>
        </authorList>
    </citation>
    <scope>NUCLEOTIDE SEQUENCE [LARGE SCALE GENOMIC DNA]</scope>
    <source>
        <strain evidence="1 2">DSM 24629</strain>
    </source>
</reference>
<gene>
    <name evidence="1" type="ORF">EDC18_101297</name>
</gene>
<accession>A0A4R3MP49</accession>
<protein>
    <submittedName>
        <fullName evidence="1">Uncharacterized protein</fullName>
    </submittedName>
</protein>
<dbReference type="AlphaFoldDB" id="A0A4R3MP49"/>
<dbReference type="EMBL" id="SMAL01000001">
    <property type="protein sequence ID" value="TCT17001.1"/>
    <property type="molecule type" value="Genomic_DNA"/>
</dbReference>
<organism evidence="1 2">
    <name type="scientific">Natranaerovirga pectinivora</name>
    <dbReference type="NCBI Taxonomy" id="682400"/>
    <lineage>
        <taxon>Bacteria</taxon>
        <taxon>Bacillati</taxon>
        <taxon>Bacillota</taxon>
        <taxon>Clostridia</taxon>
        <taxon>Lachnospirales</taxon>
        <taxon>Natranaerovirgaceae</taxon>
        <taxon>Natranaerovirga</taxon>
    </lineage>
</organism>
<evidence type="ECO:0000313" key="2">
    <source>
        <dbReference type="Proteomes" id="UP000294902"/>
    </source>
</evidence>
<sequence length="51" mass="5972">MSQRPQQPIPEDGTDFAKYNNALGKEQEPDTRFKANNDKNFDYKAIKRINK</sequence>